<dbReference type="PATRIC" id="fig|391937.3.peg.3482"/>
<keyword evidence="4" id="KW-0862">Zinc</keyword>
<comment type="caution">
    <text evidence="5">The sequence shown here is derived from an EMBL/GenBank/DDBJ whole genome shotgun (WGS) entry which is preliminary data.</text>
</comment>
<dbReference type="Gene3D" id="3.20.20.70">
    <property type="entry name" value="Aldolase class I"/>
    <property type="match status" value="1"/>
</dbReference>
<evidence type="ECO:0000256" key="1">
    <source>
        <dbReference type="ARBA" id="ARBA00001947"/>
    </source>
</evidence>
<sequence length="282" mass="29832">MTGTAHRVAIAVAPNGGRRTRVDHPALPQTAAELAQTAASCREAGAAMIHCHVRDADGRHILDADAYREAIAAIRGAVGDRLVIQISTEAVGRYAAPEQMAVVRAVRPEAASLALRELVPDASHEVAFSQFLSFMRQENIAPQIILYHPDEALQLKGMMARGLIPFPDIPVLYVLGRYSEGQRSDPADLLPFLDPAMPRFAHFMVCAFGPREAACVTAAGLLGGHARVGFENNLHLADGSVARDNAAIVTGVGEALKGLGAGIATVGDLRTAWGLDAPARGR</sequence>
<proteinExistence type="predicted"/>
<evidence type="ECO:0008006" key="7">
    <source>
        <dbReference type="Google" id="ProtNLM"/>
    </source>
</evidence>
<reference evidence="5 6" key="1">
    <citation type="journal article" date="2012" name="J. Bacteriol.">
        <title>Genome Sequence of Nitratireductor pacificus Type Strain pht-3B.</title>
        <authorList>
            <person name="Lai Q."/>
            <person name="Li G."/>
            <person name="Shao Z."/>
        </authorList>
    </citation>
    <scope>NUCLEOTIDE SEQUENCE [LARGE SCALE GENOMIC DNA]</scope>
    <source>
        <strain evidence="6">pht-3B</strain>
    </source>
</reference>
<gene>
    <name evidence="5" type="ORF">NA2_16947</name>
</gene>
<evidence type="ECO:0000256" key="4">
    <source>
        <dbReference type="ARBA" id="ARBA00022833"/>
    </source>
</evidence>
<dbReference type="Proteomes" id="UP000006786">
    <property type="component" value="Unassembled WGS sequence"/>
</dbReference>
<dbReference type="PANTHER" id="PTHR37418">
    <property type="entry name" value="3-KETO-5-AMINOHEXANOATE CLEAVAGE ENZYME-RELATED"/>
    <property type="match status" value="1"/>
</dbReference>
<evidence type="ECO:0000256" key="2">
    <source>
        <dbReference type="ARBA" id="ARBA00022679"/>
    </source>
</evidence>
<dbReference type="AlphaFoldDB" id="K2M9A1"/>
<dbReference type="InterPro" id="IPR013785">
    <property type="entry name" value="Aldolase_TIM"/>
</dbReference>
<dbReference type="EMBL" id="AMRM01000021">
    <property type="protein sequence ID" value="EKF17600.1"/>
    <property type="molecule type" value="Genomic_DNA"/>
</dbReference>
<keyword evidence="6" id="KW-1185">Reference proteome</keyword>
<evidence type="ECO:0000313" key="5">
    <source>
        <dbReference type="EMBL" id="EKF17600.1"/>
    </source>
</evidence>
<accession>K2M9A1</accession>
<dbReference type="Pfam" id="PF05853">
    <property type="entry name" value="BKACE"/>
    <property type="match status" value="1"/>
</dbReference>
<keyword evidence="2" id="KW-0808">Transferase</keyword>
<organism evidence="5 6">
    <name type="scientific">Nitratireductor pacificus pht-3B</name>
    <dbReference type="NCBI Taxonomy" id="391937"/>
    <lineage>
        <taxon>Bacteria</taxon>
        <taxon>Pseudomonadati</taxon>
        <taxon>Pseudomonadota</taxon>
        <taxon>Alphaproteobacteria</taxon>
        <taxon>Hyphomicrobiales</taxon>
        <taxon>Phyllobacteriaceae</taxon>
        <taxon>Nitratireductor</taxon>
    </lineage>
</organism>
<dbReference type="GO" id="GO:0046872">
    <property type="term" value="F:metal ion binding"/>
    <property type="evidence" value="ECO:0007669"/>
    <property type="project" value="UniProtKB-KW"/>
</dbReference>
<protein>
    <recommendedName>
        <fullName evidence="7">3-keto-5-aminohexanoate cleavage protein</fullName>
    </recommendedName>
</protein>
<keyword evidence="3" id="KW-0479">Metal-binding</keyword>
<dbReference type="RefSeq" id="WP_008598289.1">
    <property type="nucleotide sequence ID" value="NZ_AMRM01000021.1"/>
</dbReference>
<dbReference type="STRING" id="391937.NA2_16947"/>
<evidence type="ECO:0000313" key="6">
    <source>
        <dbReference type="Proteomes" id="UP000006786"/>
    </source>
</evidence>
<dbReference type="GO" id="GO:0043720">
    <property type="term" value="F:3-keto-5-aminohexanoate cleavage activity"/>
    <property type="evidence" value="ECO:0007669"/>
    <property type="project" value="InterPro"/>
</dbReference>
<evidence type="ECO:0000256" key="3">
    <source>
        <dbReference type="ARBA" id="ARBA00022723"/>
    </source>
</evidence>
<name>K2M9A1_9HYPH</name>
<dbReference type="eggNOG" id="COG3246">
    <property type="taxonomic scope" value="Bacteria"/>
</dbReference>
<comment type="cofactor">
    <cofactor evidence="1">
        <name>Zn(2+)</name>
        <dbReference type="ChEBI" id="CHEBI:29105"/>
    </cofactor>
</comment>
<dbReference type="InterPro" id="IPR008567">
    <property type="entry name" value="BKACE"/>
</dbReference>
<dbReference type="PANTHER" id="PTHR37418:SF2">
    <property type="entry name" value="3-KETO-5-AMINOHEXANOATE CLEAVAGE ENZYME"/>
    <property type="match status" value="1"/>
</dbReference>